<reference evidence="1" key="1">
    <citation type="journal article" date="2014" name="Genome Biol. Evol.">
        <title>Pangenome evidence for extensive interdomain horizontal transfer affecting lineage core and shell genes in uncultured planktonic thaumarchaeota and euryarchaeota.</title>
        <authorList>
            <person name="Deschamps P."/>
            <person name="Zivanovic Y."/>
            <person name="Moreira D."/>
            <person name="Rodriguez-Valera F."/>
            <person name="Lopez-Garcia P."/>
        </authorList>
    </citation>
    <scope>NUCLEOTIDE SEQUENCE</scope>
</reference>
<dbReference type="EMBL" id="KF900816">
    <property type="protein sequence ID" value="AIF07968.1"/>
    <property type="molecule type" value="Genomic_DNA"/>
</dbReference>
<sequence length="138" mass="16143">MPLDKIKEVEEYAETHKSSVLHIQKNPVACIIDNNSENKLKFESLENQSQIKASLRGFLNKHEEIGLVMGCKFKIEINQELLEYTVYPSMDFIESIIFNETIFLIDNKMNQIFSCKILTDQFVKTKSEFEKFKKLSQN</sequence>
<accession>A0A075H260</accession>
<organism evidence="1">
    <name type="scientific">uncultured marine thaumarchaeote KM3_25_G08</name>
    <dbReference type="NCBI Taxonomy" id="1456105"/>
    <lineage>
        <taxon>Archaea</taxon>
        <taxon>Nitrososphaerota</taxon>
        <taxon>environmental samples</taxon>
    </lineage>
</organism>
<evidence type="ECO:0000313" key="1">
    <source>
        <dbReference type="EMBL" id="AIF07968.1"/>
    </source>
</evidence>
<protein>
    <submittedName>
        <fullName evidence="1">Uncharacterized protein</fullName>
    </submittedName>
</protein>
<dbReference type="AlphaFoldDB" id="A0A075H260"/>
<name>A0A075H260_9ARCH</name>
<proteinExistence type="predicted"/>